<dbReference type="InterPro" id="IPR051534">
    <property type="entry name" value="CBASS_pafABC_assoc_protein"/>
</dbReference>
<dbReference type="PANTHER" id="PTHR34580:SF1">
    <property type="entry name" value="PROTEIN PAFC"/>
    <property type="match status" value="1"/>
</dbReference>
<organism evidence="4 5">
    <name type="scientific">Allonocardiopsis opalescens</name>
    <dbReference type="NCBI Taxonomy" id="1144618"/>
    <lineage>
        <taxon>Bacteria</taxon>
        <taxon>Bacillati</taxon>
        <taxon>Actinomycetota</taxon>
        <taxon>Actinomycetes</taxon>
        <taxon>Streptosporangiales</taxon>
        <taxon>Allonocardiopsis</taxon>
    </lineage>
</organism>
<evidence type="ECO:0000259" key="1">
    <source>
        <dbReference type="Pfam" id="PF08279"/>
    </source>
</evidence>
<dbReference type="SUPFAM" id="SSF46785">
    <property type="entry name" value="Winged helix' DNA-binding domain"/>
    <property type="match status" value="1"/>
</dbReference>
<dbReference type="Gene3D" id="1.10.10.10">
    <property type="entry name" value="Winged helix-like DNA-binding domain superfamily/Winged helix DNA-binding domain"/>
    <property type="match status" value="1"/>
</dbReference>
<evidence type="ECO:0000259" key="3">
    <source>
        <dbReference type="Pfam" id="PF25583"/>
    </source>
</evidence>
<evidence type="ECO:0000259" key="2">
    <source>
        <dbReference type="Pfam" id="PF13280"/>
    </source>
</evidence>
<accession>A0A2T0Q4Y2</accession>
<gene>
    <name evidence="4" type="ORF">CLV72_104455</name>
</gene>
<keyword evidence="5" id="KW-1185">Reference proteome</keyword>
<dbReference type="Pfam" id="PF25583">
    <property type="entry name" value="WCX"/>
    <property type="match status" value="1"/>
</dbReference>
<evidence type="ECO:0000313" key="5">
    <source>
        <dbReference type="Proteomes" id="UP000237846"/>
    </source>
</evidence>
<dbReference type="InterPro" id="IPR026881">
    <property type="entry name" value="WYL_dom"/>
</dbReference>
<name>A0A2T0Q4Y2_9ACTN</name>
<protein>
    <submittedName>
        <fullName evidence="4">Putative DNA-binding transcriptional regulator YafY</fullName>
    </submittedName>
</protein>
<dbReference type="InterPro" id="IPR013196">
    <property type="entry name" value="HTH_11"/>
</dbReference>
<feature type="domain" description="Helix-turn-helix type 11" evidence="1">
    <location>
        <begin position="8"/>
        <end position="57"/>
    </location>
</feature>
<dbReference type="PROSITE" id="PS52050">
    <property type="entry name" value="WYL"/>
    <property type="match status" value="1"/>
</dbReference>
<dbReference type="Pfam" id="PF08279">
    <property type="entry name" value="HTH_11"/>
    <property type="match status" value="1"/>
</dbReference>
<keyword evidence="4" id="KW-0238">DNA-binding</keyword>
<dbReference type="InterPro" id="IPR036388">
    <property type="entry name" value="WH-like_DNA-bd_sf"/>
</dbReference>
<dbReference type="Pfam" id="PF13280">
    <property type="entry name" value="WYL"/>
    <property type="match status" value="1"/>
</dbReference>
<feature type="domain" description="WCX" evidence="3">
    <location>
        <begin position="245"/>
        <end position="326"/>
    </location>
</feature>
<dbReference type="AlphaFoldDB" id="A0A2T0Q4Y2"/>
<dbReference type="PANTHER" id="PTHR34580">
    <property type="match status" value="1"/>
</dbReference>
<proteinExistence type="predicted"/>
<dbReference type="PIRSF" id="PIRSF016838">
    <property type="entry name" value="PafC"/>
    <property type="match status" value="1"/>
</dbReference>
<dbReference type="Proteomes" id="UP000237846">
    <property type="component" value="Unassembled WGS sequence"/>
</dbReference>
<evidence type="ECO:0000313" key="4">
    <source>
        <dbReference type="EMBL" id="PRX98875.1"/>
    </source>
</evidence>
<dbReference type="InterPro" id="IPR036390">
    <property type="entry name" value="WH_DNA-bd_sf"/>
</dbReference>
<dbReference type="GO" id="GO:0003677">
    <property type="term" value="F:DNA binding"/>
    <property type="evidence" value="ECO:0007669"/>
    <property type="project" value="UniProtKB-KW"/>
</dbReference>
<feature type="domain" description="WYL" evidence="2">
    <location>
        <begin position="141"/>
        <end position="211"/>
    </location>
</feature>
<sequence>MRAGRLVALLLTLQRQPRGATAAALAAALEVSERTVYRDVAALQAAGVPLWAEPGPGGGFRLVEGWRTRLDGLTSQEAGALFLGGAPDALAELGLGTVLVAAQAKVLATLPPELRGRATRIRERFHLDAPGWFQRREELPHLGALAEAVWEQRRIAMEYRRGDRSVRRLVEPLGLVLKAGMWYLVARVPDGTGGADAPVRTYRVARVAAAEAGGGERFERPAGFDLAEWWAESAVRFDGTLLRDRVRLRLSPLGLRRLPHVLGSLAAAEAAEAAGPPDAEGWRPVEVGVESLDIALSQLVALGAEVEVLEPPSLRAELAALGAAIARRNAAPPLPG</sequence>
<dbReference type="InterPro" id="IPR028349">
    <property type="entry name" value="PafC-like"/>
</dbReference>
<reference evidence="4 5" key="1">
    <citation type="submission" date="2018-03" db="EMBL/GenBank/DDBJ databases">
        <title>Genomic Encyclopedia of Archaeal and Bacterial Type Strains, Phase II (KMG-II): from individual species to whole genera.</title>
        <authorList>
            <person name="Goeker M."/>
        </authorList>
    </citation>
    <scope>NUCLEOTIDE SEQUENCE [LARGE SCALE GENOMIC DNA]</scope>
    <source>
        <strain evidence="4 5">DSM 45601</strain>
    </source>
</reference>
<dbReference type="EMBL" id="PVZC01000004">
    <property type="protein sequence ID" value="PRX98875.1"/>
    <property type="molecule type" value="Genomic_DNA"/>
</dbReference>
<dbReference type="InterPro" id="IPR057727">
    <property type="entry name" value="WCX_dom"/>
</dbReference>
<dbReference type="RefSeq" id="WP_106246432.1">
    <property type="nucleotide sequence ID" value="NZ_PVZC01000004.1"/>
</dbReference>
<dbReference type="OrthoDB" id="3171994at2"/>
<comment type="caution">
    <text evidence="4">The sequence shown here is derived from an EMBL/GenBank/DDBJ whole genome shotgun (WGS) entry which is preliminary data.</text>
</comment>